<dbReference type="InterPro" id="IPR053151">
    <property type="entry name" value="RNase_H-like"/>
</dbReference>
<protein>
    <recommendedName>
        <fullName evidence="1">RNase H type-1 domain-containing protein</fullName>
    </recommendedName>
</protein>
<dbReference type="InterPro" id="IPR002156">
    <property type="entry name" value="RNaseH_domain"/>
</dbReference>
<dbReference type="Proteomes" id="UP000015105">
    <property type="component" value="Chromosome 6D"/>
</dbReference>
<reference evidence="2" key="3">
    <citation type="journal article" date="2017" name="Nature">
        <title>Genome sequence of the progenitor of the wheat D genome Aegilops tauschii.</title>
        <authorList>
            <person name="Luo M.C."/>
            <person name="Gu Y.Q."/>
            <person name="Puiu D."/>
            <person name="Wang H."/>
            <person name="Twardziok S.O."/>
            <person name="Deal K.R."/>
            <person name="Huo N."/>
            <person name="Zhu T."/>
            <person name="Wang L."/>
            <person name="Wang Y."/>
            <person name="McGuire P.E."/>
            <person name="Liu S."/>
            <person name="Long H."/>
            <person name="Ramasamy R.K."/>
            <person name="Rodriguez J.C."/>
            <person name="Van S.L."/>
            <person name="Yuan L."/>
            <person name="Wang Z."/>
            <person name="Xia Z."/>
            <person name="Xiao L."/>
            <person name="Anderson O.D."/>
            <person name="Ouyang S."/>
            <person name="Liang Y."/>
            <person name="Zimin A.V."/>
            <person name="Pertea G."/>
            <person name="Qi P."/>
            <person name="Bennetzen J.L."/>
            <person name="Dai X."/>
            <person name="Dawson M.W."/>
            <person name="Muller H.G."/>
            <person name="Kugler K."/>
            <person name="Rivarola-Duarte L."/>
            <person name="Spannagl M."/>
            <person name="Mayer K.F.X."/>
            <person name="Lu F.H."/>
            <person name="Bevan M.W."/>
            <person name="Leroy P."/>
            <person name="Li P."/>
            <person name="You F.M."/>
            <person name="Sun Q."/>
            <person name="Liu Z."/>
            <person name="Lyons E."/>
            <person name="Wicker T."/>
            <person name="Salzberg S.L."/>
            <person name="Devos K.M."/>
            <person name="Dvorak J."/>
        </authorList>
    </citation>
    <scope>NUCLEOTIDE SEQUENCE [LARGE SCALE GENOMIC DNA]</scope>
    <source>
        <strain evidence="2">cv. AL8/78</strain>
    </source>
</reference>
<dbReference type="Gramene" id="AET6Gv20082400.2">
    <property type="protein sequence ID" value="AET6Gv20082400.2"/>
    <property type="gene ID" value="AET6Gv20082400"/>
</dbReference>
<evidence type="ECO:0000313" key="3">
    <source>
        <dbReference type="Proteomes" id="UP000015105"/>
    </source>
</evidence>
<dbReference type="InterPro" id="IPR036397">
    <property type="entry name" value="RNaseH_sf"/>
</dbReference>
<evidence type="ECO:0000313" key="2">
    <source>
        <dbReference type="EnsemblPlants" id="AET6Gv20082400.8"/>
    </source>
</evidence>
<dbReference type="PANTHER" id="PTHR47723">
    <property type="entry name" value="OS05G0353850 PROTEIN"/>
    <property type="match status" value="1"/>
</dbReference>
<dbReference type="Gene3D" id="3.30.420.10">
    <property type="entry name" value="Ribonuclease H-like superfamily/Ribonuclease H"/>
    <property type="match status" value="1"/>
</dbReference>
<keyword evidence="3" id="KW-1185">Reference proteome</keyword>
<dbReference type="Gramene" id="AET6Gv20082400.8">
    <property type="protein sequence ID" value="AET6Gv20082400.8"/>
    <property type="gene ID" value="AET6Gv20082400"/>
</dbReference>
<proteinExistence type="predicted"/>
<dbReference type="SUPFAM" id="SSF53098">
    <property type="entry name" value="Ribonuclease H-like"/>
    <property type="match status" value="1"/>
</dbReference>
<dbReference type="CDD" id="cd06222">
    <property type="entry name" value="RNase_H_like"/>
    <property type="match status" value="1"/>
</dbReference>
<dbReference type="InterPro" id="IPR012337">
    <property type="entry name" value="RNaseH-like_sf"/>
</dbReference>
<organism evidence="2 3">
    <name type="scientific">Aegilops tauschii subsp. strangulata</name>
    <name type="common">Goatgrass</name>
    <dbReference type="NCBI Taxonomy" id="200361"/>
    <lineage>
        <taxon>Eukaryota</taxon>
        <taxon>Viridiplantae</taxon>
        <taxon>Streptophyta</taxon>
        <taxon>Embryophyta</taxon>
        <taxon>Tracheophyta</taxon>
        <taxon>Spermatophyta</taxon>
        <taxon>Magnoliopsida</taxon>
        <taxon>Liliopsida</taxon>
        <taxon>Poales</taxon>
        <taxon>Poaceae</taxon>
        <taxon>BOP clade</taxon>
        <taxon>Pooideae</taxon>
        <taxon>Triticodae</taxon>
        <taxon>Triticeae</taxon>
        <taxon>Triticinae</taxon>
        <taxon>Aegilops</taxon>
    </lineage>
</organism>
<dbReference type="AlphaFoldDB" id="A0A453MUG5"/>
<reference evidence="3" key="1">
    <citation type="journal article" date="2014" name="Science">
        <title>Ancient hybridizations among the ancestral genomes of bread wheat.</title>
        <authorList>
            <consortium name="International Wheat Genome Sequencing Consortium,"/>
            <person name="Marcussen T."/>
            <person name="Sandve S.R."/>
            <person name="Heier L."/>
            <person name="Spannagl M."/>
            <person name="Pfeifer M."/>
            <person name="Jakobsen K.S."/>
            <person name="Wulff B.B."/>
            <person name="Steuernagel B."/>
            <person name="Mayer K.F."/>
            <person name="Olsen O.A."/>
        </authorList>
    </citation>
    <scope>NUCLEOTIDE SEQUENCE [LARGE SCALE GENOMIC DNA]</scope>
    <source>
        <strain evidence="3">cv. AL8/78</strain>
    </source>
</reference>
<reference evidence="2" key="4">
    <citation type="submission" date="2019-03" db="UniProtKB">
        <authorList>
            <consortium name="EnsemblPlants"/>
        </authorList>
    </citation>
    <scope>IDENTIFICATION</scope>
</reference>
<feature type="domain" description="RNase H type-1" evidence="1">
    <location>
        <begin position="11"/>
        <end position="131"/>
    </location>
</feature>
<dbReference type="EnsemblPlants" id="AET6Gv20082400.2">
    <property type="protein sequence ID" value="AET6Gv20082400.2"/>
    <property type="gene ID" value="AET6Gv20082400"/>
</dbReference>
<dbReference type="PANTHER" id="PTHR47723:SF24">
    <property type="entry name" value="RNASE H TYPE-1 DOMAIN-CONTAINING PROTEIN"/>
    <property type="match status" value="1"/>
</dbReference>
<dbReference type="GO" id="GO:0003676">
    <property type="term" value="F:nucleic acid binding"/>
    <property type="evidence" value="ECO:0007669"/>
    <property type="project" value="InterPro"/>
</dbReference>
<dbReference type="EnsemblPlants" id="AET6Gv20082400.8">
    <property type="protein sequence ID" value="AET6Gv20082400.8"/>
    <property type="gene ID" value="AET6Gv20082400"/>
</dbReference>
<reference evidence="3" key="2">
    <citation type="journal article" date="2017" name="Nat. Plants">
        <title>The Aegilops tauschii genome reveals multiple impacts of transposons.</title>
        <authorList>
            <person name="Zhao G."/>
            <person name="Zou C."/>
            <person name="Li K."/>
            <person name="Wang K."/>
            <person name="Li T."/>
            <person name="Gao L."/>
            <person name="Zhang X."/>
            <person name="Wang H."/>
            <person name="Yang Z."/>
            <person name="Liu X."/>
            <person name="Jiang W."/>
            <person name="Mao L."/>
            <person name="Kong X."/>
            <person name="Jiao Y."/>
            <person name="Jia J."/>
        </authorList>
    </citation>
    <scope>NUCLEOTIDE SEQUENCE [LARGE SCALE GENOMIC DNA]</scope>
    <source>
        <strain evidence="3">cv. AL8/78</strain>
    </source>
</reference>
<accession>A0A453MUG5</accession>
<evidence type="ECO:0000259" key="1">
    <source>
        <dbReference type="Pfam" id="PF13456"/>
    </source>
</evidence>
<dbReference type="Pfam" id="PF13456">
    <property type="entry name" value="RVT_3"/>
    <property type="match status" value="1"/>
</dbReference>
<dbReference type="GO" id="GO:0004523">
    <property type="term" value="F:RNA-DNA hybrid ribonuclease activity"/>
    <property type="evidence" value="ECO:0007669"/>
    <property type="project" value="InterPro"/>
</dbReference>
<name>A0A453MUG5_AEGTS</name>
<sequence length="162" mass="17553">MVPDPGWCKLNTDGSFVNSDEAGAGMILRDHLGAINFSACRVLYSCRDSLEAELCACMEGLSIAVQRCDLPIAVEMDSLEAVSLISSPDMDPSVYSSLVREIEYLLGLRKTCISHVARTQNKASDCLASFARTQGRTMTWLGAGPVEVVEIASMDRKDVVTD</sequence>
<dbReference type="InterPro" id="IPR044730">
    <property type="entry name" value="RNase_H-like_dom_plant"/>
</dbReference>
<reference evidence="2" key="5">
    <citation type="journal article" date="2021" name="G3 (Bethesda)">
        <title>Aegilops tauschii genome assembly Aet v5.0 features greater sequence contiguity and improved annotation.</title>
        <authorList>
            <person name="Wang L."/>
            <person name="Zhu T."/>
            <person name="Rodriguez J.C."/>
            <person name="Deal K.R."/>
            <person name="Dubcovsky J."/>
            <person name="McGuire P.E."/>
            <person name="Lux T."/>
            <person name="Spannagl M."/>
            <person name="Mayer K.F.X."/>
            <person name="Baldrich P."/>
            <person name="Meyers B.C."/>
            <person name="Huo N."/>
            <person name="Gu Y.Q."/>
            <person name="Zhou H."/>
            <person name="Devos K.M."/>
            <person name="Bennetzen J.L."/>
            <person name="Unver T."/>
            <person name="Budak H."/>
            <person name="Gulick P.J."/>
            <person name="Galiba G."/>
            <person name="Kalapos B."/>
            <person name="Nelson D.R."/>
            <person name="Li P."/>
            <person name="You F.M."/>
            <person name="Luo M.C."/>
            <person name="Dvorak J."/>
        </authorList>
    </citation>
    <scope>NUCLEOTIDE SEQUENCE [LARGE SCALE GENOMIC DNA]</scope>
    <source>
        <strain evidence="2">cv. AL8/78</strain>
    </source>
</reference>